<evidence type="ECO:0000313" key="4">
    <source>
        <dbReference type="Proteomes" id="UP000325780"/>
    </source>
</evidence>
<evidence type="ECO:0000256" key="1">
    <source>
        <dbReference type="SAM" id="MobiDB-lite"/>
    </source>
</evidence>
<dbReference type="AlphaFoldDB" id="A0A5N6UA19"/>
<dbReference type="InterPro" id="IPR000210">
    <property type="entry name" value="BTB/POZ_dom"/>
</dbReference>
<accession>A0A5N6UA19</accession>
<feature type="region of interest" description="Disordered" evidence="1">
    <location>
        <begin position="123"/>
        <end position="210"/>
    </location>
</feature>
<reference evidence="3 4" key="1">
    <citation type="submission" date="2019-04" db="EMBL/GenBank/DDBJ databases">
        <title>Friends and foes A comparative genomics study of 23 Aspergillus species from section Flavi.</title>
        <authorList>
            <consortium name="DOE Joint Genome Institute"/>
            <person name="Kjaerbolling I."/>
            <person name="Vesth T."/>
            <person name="Frisvad J.C."/>
            <person name="Nybo J.L."/>
            <person name="Theobald S."/>
            <person name="Kildgaard S."/>
            <person name="Isbrandt T."/>
            <person name="Kuo A."/>
            <person name="Sato A."/>
            <person name="Lyhne E.K."/>
            <person name="Kogle M.E."/>
            <person name="Wiebenga A."/>
            <person name="Kun R.S."/>
            <person name="Lubbers R.J."/>
            <person name="Makela M.R."/>
            <person name="Barry K."/>
            <person name="Chovatia M."/>
            <person name="Clum A."/>
            <person name="Daum C."/>
            <person name="Haridas S."/>
            <person name="He G."/>
            <person name="LaButti K."/>
            <person name="Lipzen A."/>
            <person name="Mondo S."/>
            <person name="Riley R."/>
            <person name="Salamov A."/>
            <person name="Simmons B.A."/>
            <person name="Magnuson J.K."/>
            <person name="Henrissat B."/>
            <person name="Mortensen U.H."/>
            <person name="Larsen T.O."/>
            <person name="Devries R.P."/>
            <person name="Grigoriev I.V."/>
            <person name="Machida M."/>
            <person name="Baker S.E."/>
            <person name="Andersen M.R."/>
        </authorList>
    </citation>
    <scope>NUCLEOTIDE SEQUENCE [LARGE SCALE GENOMIC DNA]</scope>
    <source>
        <strain evidence="3 4">IBT 18842</strain>
    </source>
</reference>
<sequence>MTSLSPGCNLPVDHLPFLAIAMRARRTRTTMQKMTEQALPCRQTNKMDYLKLCLSQVVTVRVGENLERVNVHASILTENSDILRRYLESSRWNYSLVLQDVGLDMFIMFCEYGYTGVYQTPNLSTSAGKKPDIRSGTEAQLESDSDTAPVLTPDIDEDEGSGLPGDPLQRGHRGMPAIHWTEPRKNGSLKMKTPSVRSRPSPLELPSASELHSTQNFETNSALYNELENLTTISAPDFPVAAMESPPYPQLWNTFRELEFPGIQASGSEDPDILSHARLYHFAKAYQVKPLLQQCLKFLHRDLCRFRINAAGISRILELLEFTYSHTHRVEDGRKSPLRGLVIHYVACQAPNLAVDGKFSLLLDSCAEMGSDLAMTLVGNKAYWAFGGSDWRW</sequence>
<dbReference type="PANTHER" id="PTHR47843:SF2">
    <property type="entry name" value="BTB DOMAIN-CONTAINING PROTEIN"/>
    <property type="match status" value="1"/>
</dbReference>
<proteinExistence type="predicted"/>
<keyword evidence="4" id="KW-1185">Reference proteome</keyword>
<dbReference type="PROSITE" id="PS50097">
    <property type="entry name" value="BTB"/>
    <property type="match status" value="1"/>
</dbReference>
<dbReference type="Proteomes" id="UP000325780">
    <property type="component" value="Unassembled WGS sequence"/>
</dbReference>
<dbReference type="SUPFAM" id="SSF54695">
    <property type="entry name" value="POZ domain"/>
    <property type="match status" value="1"/>
</dbReference>
<dbReference type="EMBL" id="ML742025">
    <property type="protein sequence ID" value="KAE8154991.1"/>
    <property type="molecule type" value="Genomic_DNA"/>
</dbReference>
<organism evidence="3 4">
    <name type="scientific">Aspergillus avenaceus</name>
    <dbReference type="NCBI Taxonomy" id="36643"/>
    <lineage>
        <taxon>Eukaryota</taxon>
        <taxon>Fungi</taxon>
        <taxon>Dikarya</taxon>
        <taxon>Ascomycota</taxon>
        <taxon>Pezizomycotina</taxon>
        <taxon>Eurotiomycetes</taxon>
        <taxon>Eurotiomycetidae</taxon>
        <taxon>Eurotiales</taxon>
        <taxon>Aspergillaceae</taxon>
        <taxon>Aspergillus</taxon>
        <taxon>Aspergillus subgen. Circumdati</taxon>
    </lineage>
</organism>
<dbReference type="PANTHER" id="PTHR47843">
    <property type="entry name" value="BTB DOMAIN-CONTAINING PROTEIN-RELATED"/>
    <property type="match status" value="1"/>
</dbReference>
<dbReference type="OrthoDB" id="9997739at2759"/>
<evidence type="ECO:0000259" key="2">
    <source>
        <dbReference type="PROSITE" id="PS50097"/>
    </source>
</evidence>
<gene>
    <name evidence="3" type="ORF">BDV25DRAFT_135326</name>
</gene>
<dbReference type="Gene3D" id="3.30.710.10">
    <property type="entry name" value="Potassium Channel Kv1.1, Chain A"/>
    <property type="match status" value="1"/>
</dbReference>
<dbReference type="InterPro" id="IPR011333">
    <property type="entry name" value="SKP1/BTB/POZ_sf"/>
</dbReference>
<protein>
    <recommendedName>
        <fullName evidence="2">BTB domain-containing protein</fullName>
    </recommendedName>
</protein>
<feature type="domain" description="BTB" evidence="2">
    <location>
        <begin position="56"/>
        <end position="122"/>
    </location>
</feature>
<evidence type="ECO:0000313" key="3">
    <source>
        <dbReference type="EMBL" id="KAE8154991.1"/>
    </source>
</evidence>
<name>A0A5N6UA19_ASPAV</name>